<sequence length="403" mass="47314">MHVVVNFKFLPKMASKSRKSSNVSKPGKIDPPSRTRSGKRGIAQSSKDLEDEGPQNEEDLIYGDSKALHRNNKSVDRRSANTTEEGDESDTELLSRRNRRIDLPRYIWNGDLRFSCYSELMMFHFRDLDKHLPVFRKYADNNEVVVVFRSLPNLDNFMKSLIPNPENSKIAVPFFRTIERFLRYESSKNVVDVLCGFMRLNATFTAIYFVNRPYDLFHVRMARMHLSVDRNRAQRFFEIRPDLLTDAFEASVEWADVQAWAVDEIHDLRTRLSWISYKHGIELDSRFEEFVRRFIMILSPKFEVQSLRARAFLTIMEVFIKTNPIPYSVETVTHLMLICATFSRAIPEHYSESLRKEEIQLRVFLRLTAYFTEIRNSLDELKHPIREPAQQSIDKTLKALSAR</sequence>
<evidence type="ECO:0000313" key="2">
    <source>
        <dbReference type="Proteomes" id="UP000095284"/>
    </source>
</evidence>
<evidence type="ECO:0000256" key="1">
    <source>
        <dbReference type="SAM" id="MobiDB-lite"/>
    </source>
</evidence>
<accession>A0A1I7RJ74</accession>
<name>A0A1I7RJ74_BURXY</name>
<proteinExistence type="predicted"/>
<reference evidence="3" key="1">
    <citation type="submission" date="2016-11" db="UniProtKB">
        <authorList>
            <consortium name="WormBaseParasite"/>
        </authorList>
    </citation>
    <scope>IDENTIFICATION</scope>
</reference>
<dbReference type="AlphaFoldDB" id="A0A1I7RJ74"/>
<protein>
    <submittedName>
        <fullName evidence="3">Uncharacterized protein</fullName>
    </submittedName>
</protein>
<dbReference type="Proteomes" id="UP000095284">
    <property type="component" value="Unplaced"/>
</dbReference>
<feature type="region of interest" description="Disordered" evidence="1">
    <location>
        <begin position="12"/>
        <end position="93"/>
    </location>
</feature>
<feature type="compositionally biased region" description="Acidic residues" evidence="1">
    <location>
        <begin position="49"/>
        <end position="61"/>
    </location>
</feature>
<evidence type="ECO:0000313" key="3">
    <source>
        <dbReference type="WBParaSite" id="BXY_0075600.1"/>
    </source>
</evidence>
<organism evidence="2 3">
    <name type="scientific">Bursaphelenchus xylophilus</name>
    <name type="common">Pinewood nematode worm</name>
    <name type="synonym">Aphelenchoides xylophilus</name>
    <dbReference type="NCBI Taxonomy" id="6326"/>
    <lineage>
        <taxon>Eukaryota</taxon>
        <taxon>Metazoa</taxon>
        <taxon>Ecdysozoa</taxon>
        <taxon>Nematoda</taxon>
        <taxon>Chromadorea</taxon>
        <taxon>Rhabditida</taxon>
        <taxon>Tylenchina</taxon>
        <taxon>Tylenchomorpha</taxon>
        <taxon>Aphelenchoidea</taxon>
        <taxon>Aphelenchoididae</taxon>
        <taxon>Bursaphelenchus</taxon>
    </lineage>
</organism>
<dbReference type="WBParaSite" id="BXY_0075600.1">
    <property type="protein sequence ID" value="BXY_0075600.1"/>
    <property type="gene ID" value="BXY_0075600"/>
</dbReference>